<evidence type="ECO:0000256" key="1">
    <source>
        <dbReference type="ARBA" id="ARBA00004479"/>
    </source>
</evidence>
<evidence type="ECO:0000256" key="4">
    <source>
        <dbReference type="ARBA" id="ARBA00022989"/>
    </source>
</evidence>
<evidence type="ECO:0000313" key="8">
    <source>
        <dbReference type="Proteomes" id="UP000675881"/>
    </source>
</evidence>
<keyword evidence="6" id="KW-0325">Glycoprotein</keyword>
<keyword evidence="3" id="KW-0732">Signal</keyword>
<proteinExistence type="predicted"/>
<keyword evidence="8" id="KW-1185">Reference proteome</keyword>
<dbReference type="InterPro" id="IPR013980">
    <property type="entry name" value="MANSC_dom"/>
</dbReference>
<organism evidence="7 8">
    <name type="scientific">Lepeophtheirus salmonis</name>
    <name type="common">Salmon louse</name>
    <name type="synonym">Caligus salmonis</name>
    <dbReference type="NCBI Taxonomy" id="72036"/>
    <lineage>
        <taxon>Eukaryota</taxon>
        <taxon>Metazoa</taxon>
        <taxon>Ecdysozoa</taxon>
        <taxon>Arthropoda</taxon>
        <taxon>Crustacea</taxon>
        <taxon>Multicrustacea</taxon>
        <taxon>Hexanauplia</taxon>
        <taxon>Copepoda</taxon>
        <taxon>Siphonostomatoida</taxon>
        <taxon>Caligidae</taxon>
        <taxon>Lepeophtheirus</taxon>
    </lineage>
</organism>
<name>A0A7R8D3B9_LEPSM</name>
<accession>A0A7R8D3B9</accession>
<dbReference type="AlphaFoldDB" id="A0A7R8D3B9"/>
<keyword evidence="5" id="KW-0472">Membrane</keyword>
<dbReference type="PANTHER" id="PTHR46876:SF1">
    <property type="entry name" value="LOW-DENSITY LIPOPROTEIN RECEPTOR-RELATED PROTEIN 11"/>
    <property type="match status" value="1"/>
</dbReference>
<evidence type="ECO:0000256" key="2">
    <source>
        <dbReference type="ARBA" id="ARBA00022692"/>
    </source>
</evidence>
<gene>
    <name evidence="7" type="ORF">LSAA_13720</name>
</gene>
<dbReference type="SMART" id="SM00765">
    <property type="entry name" value="MANEC"/>
    <property type="match status" value="1"/>
</dbReference>
<comment type="subcellular location">
    <subcellularLocation>
        <location evidence="1">Membrane</location>
        <topology evidence="1">Single-pass type I membrane protein</topology>
    </subcellularLocation>
</comment>
<dbReference type="Pfam" id="PF07502">
    <property type="entry name" value="MANEC"/>
    <property type="match status" value="1"/>
</dbReference>
<evidence type="ECO:0000256" key="3">
    <source>
        <dbReference type="ARBA" id="ARBA00022729"/>
    </source>
</evidence>
<dbReference type="GO" id="GO:0016020">
    <property type="term" value="C:membrane"/>
    <property type="evidence" value="ECO:0007669"/>
    <property type="project" value="UniProtKB-SubCell"/>
</dbReference>
<dbReference type="PANTHER" id="PTHR46876">
    <property type="entry name" value="LOW-DENSITY LIPOPROTEIN RECEPTOR-RELATED PROTEIN 11"/>
    <property type="match status" value="1"/>
</dbReference>
<evidence type="ECO:0000313" key="7">
    <source>
        <dbReference type="EMBL" id="CAF3014827.1"/>
    </source>
</evidence>
<dbReference type="PROSITE" id="PS50986">
    <property type="entry name" value="MANSC"/>
    <property type="match status" value="1"/>
</dbReference>
<sequence>MKEKAHYLSLDNQSKKVSKRRIINSGLGRGEDLLLDRFDQNHCINKFETSSQTVILAKESQDNGAFFINETAAYSYKSCFKNCCETLGCNTAVWDQNTNFCYLFDCGSREDFKCYFDSHNMFTSGLLRVERSDLDMESRDYHRTHLQSLNPTRDQYSILQDEEGEAVKEGEMACDSTCI</sequence>
<dbReference type="EMBL" id="HG994587">
    <property type="protein sequence ID" value="CAF3014827.1"/>
    <property type="molecule type" value="Genomic_DNA"/>
</dbReference>
<reference evidence="7" key="1">
    <citation type="submission" date="2021-02" db="EMBL/GenBank/DDBJ databases">
        <authorList>
            <person name="Bekaert M."/>
        </authorList>
    </citation>
    <scope>NUCLEOTIDE SEQUENCE</scope>
    <source>
        <strain evidence="7">IoA-00</strain>
    </source>
</reference>
<evidence type="ECO:0000256" key="6">
    <source>
        <dbReference type="ARBA" id="ARBA00023180"/>
    </source>
</evidence>
<dbReference type="InterPro" id="IPR011106">
    <property type="entry name" value="MANSC_N"/>
</dbReference>
<dbReference type="Proteomes" id="UP000675881">
    <property type="component" value="Chromosome 8"/>
</dbReference>
<keyword evidence="2" id="KW-0812">Transmembrane</keyword>
<keyword evidence="4" id="KW-1133">Transmembrane helix</keyword>
<evidence type="ECO:0000256" key="5">
    <source>
        <dbReference type="ARBA" id="ARBA00023136"/>
    </source>
</evidence>
<protein>
    <submittedName>
        <fullName evidence="7">(salmon louse) hypothetical protein</fullName>
    </submittedName>
</protein>
<dbReference type="OrthoDB" id="10037294at2759"/>